<keyword evidence="20" id="KW-1185">Reference proteome</keyword>
<evidence type="ECO:0000256" key="11">
    <source>
        <dbReference type="ARBA" id="ARBA00022990"/>
    </source>
</evidence>
<dbReference type="Pfam" id="PF05347">
    <property type="entry name" value="Complex1_LYR"/>
    <property type="match status" value="1"/>
</dbReference>
<dbReference type="GO" id="GO:0006120">
    <property type="term" value="P:mitochondrial electron transport, NADH to ubiquinone"/>
    <property type="evidence" value="ECO:0007669"/>
    <property type="project" value="InterPro"/>
</dbReference>
<reference evidence="18 20" key="1">
    <citation type="submission" date="2017-06" db="EMBL/GenBank/DDBJ databases">
        <title>A platform for efficient transgenesis in Macrostomum lignano, a flatworm model organism for stem cell research.</title>
        <authorList>
            <person name="Berezikov E."/>
        </authorList>
    </citation>
    <scope>NUCLEOTIDE SEQUENCE [LARGE SCALE GENOMIC DNA]</scope>
    <source>
        <strain evidence="18">DV1</strain>
        <tissue evidence="18">Whole organism</tissue>
    </source>
</reference>
<comment type="subunit">
    <text evidence="4">Mammalian complex I is composed of 45 different subunits.</text>
</comment>
<keyword evidence="13" id="KW-0472">Membrane</keyword>
<evidence type="ECO:0000256" key="2">
    <source>
        <dbReference type="ARBA" id="ARBA00004443"/>
    </source>
</evidence>
<gene>
    <name evidence="17" type="ORF">BOX15_Mlig005215g1</name>
    <name evidence="19" type="ORF">BOX15_Mlig025187g2</name>
    <name evidence="18" type="ORF">BOX15_Mlig025187g4</name>
</gene>
<evidence type="ECO:0000256" key="10">
    <source>
        <dbReference type="ARBA" id="ARBA00022982"/>
    </source>
</evidence>
<protein>
    <recommendedName>
        <fullName evidence="5">NADH dehydrogenase [ubiquinone] 1 beta subcomplex subunit 9</fullName>
    </recommendedName>
    <alternativeName>
        <fullName evidence="14">Complex I-B22</fullName>
    </alternativeName>
    <alternativeName>
        <fullName evidence="15">NADH-ubiquinone oxidoreductase B22 subunit</fullName>
    </alternativeName>
</protein>
<evidence type="ECO:0000256" key="12">
    <source>
        <dbReference type="ARBA" id="ARBA00023128"/>
    </source>
</evidence>
<feature type="domain" description="Complex 1 LYR protein" evidence="16">
    <location>
        <begin position="22"/>
        <end position="80"/>
    </location>
</feature>
<comment type="caution">
    <text evidence="18">The sequence shown here is derived from an EMBL/GenBank/DDBJ whole genome shotgun (WGS) entry which is preliminary data.</text>
</comment>
<evidence type="ECO:0000256" key="3">
    <source>
        <dbReference type="ARBA" id="ARBA00009508"/>
    </source>
</evidence>
<evidence type="ECO:0000259" key="16">
    <source>
        <dbReference type="Pfam" id="PF05347"/>
    </source>
</evidence>
<keyword evidence="12" id="KW-0496">Mitochondrion</keyword>
<keyword evidence="8" id="KW-0679">Respiratory chain</keyword>
<dbReference type="InterPro" id="IPR008011">
    <property type="entry name" value="Complex1_LYR_dom"/>
</dbReference>
<keyword evidence="9" id="KW-0999">Mitochondrion inner membrane</keyword>
<keyword evidence="7" id="KW-0597">Phosphoprotein</keyword>
<evidence type="ECO:0000313" key="17">
    <source>
        <dbReference type="EMBL" id="PAA55041.1"/>
    </source>
</evidence>
<evidence type="ECO:0000256" key="1">
    <source>
        <dbReference type="ARBA" id="ARBA00002920"/>
    </source>
</evidence>
<proteinExistence type="inferred from homology"/>
<organism evidence="18 20">
    <name type="scientific">Macrostomum lignano</name>
    <dbReference type="NCBI Taxonomy" id="282301"/>
    <lineage>
        <taxon>Eukaryota</taxon>
        <taxon>Metazoa</taxon>
        <taxon>Spiralia</taxon>
        <taxon>Lophotrochozoa</taxon>
        <taxon>Platyhelminthes</taxon>
        <taxon>Rhabditophora</taxon>
        <taxon>Macrostomorpha</taxon>
        <taxon>Macrostomida</taxon>
        <taxon>Macrostomidae</taxon>
        <taxon>Macrostomum</taxon>
    </lineage>
</organism>
<evidence type="ECO:0000256" key="14">
    <source>
        <dbReference type="ARBA" id="ARBA00030192"/>
    </source>
</evidence>
<dbReference type="EMBL" id="NIVC01000386">
    <property type="protein sequence ID" value="PAA84186.1"/>
    <property type="molecule type" value="Genomic_DNA"/>
</dbReference>
<dbReference type="InterPro" id="IPR045292">
    <property type="entry name" value="Complex1_LYR_NDUFB9_LYRM3"/>
</dbReference>
<accession>A0A267G047</accession>
<keyword evidence="11" id="KW-0007">Acetylation</keyword>
<dbReference type="CDD" id="cd20263">
    <property type="entry name" value="Complex1_LYR_NDUFB9_LYRM3"/>
    <property type="match status" value="1"/>
</dbReference>
<keyword evidence="10" id="KW-0249">Electron transport</keyword>
<evidence type="ECO:0000313" key="18">
    <source>
        <dbReference type="EMBL" id="PAA79373.1"/>
    </source>
</evidence>
<comment type="subcellular location">
    <subcellularLocation>
        <location evidence="2">Mitochondrion inner membrane</location>
        <topology evidence="2">Peripheral membrane protein</topology>
        <orientation evidence="2">Matrix side</orientation>
    </subcellularLocation>
</comment>
<evidence type="ECO:0000256" key="6">
    <source>
        <dbReference type="ARBA" id="ARBA00022448"/>
    </source>
</evidence>
<dbReference type="PANTHER" id="PTHR12868">
    <property type="entry name" value="NADH-UBIQUINONE OXIDOREDUCTASE B22 SUBUNIT"/>
    <property type="match status" value="1"/>
</dbReference>
<evidence type="ECO:0000256" key="9">
    <source>
        <dbReference type="ARBA" id="ARBA00022792"/>
    </source>
</evidence>
<dbReference type="InterPro" id="IPR033034">
    <property type="entry name" value="NDUFB9"/>
</dbReference>
<dbReference type="Proteomes" id="UP000215902">
    <property type="component" value="Unassembled WGS sequence"/>
</dbReference>
<dbReference type="EMBL" id="NIVC01002818">
    <property type="protein sequence ID" value="PAA55041.1"/>
    <property type="molecule type" value="Genomic_DNA"/>
</dbReference>
<dbReference type="GO" id="GO:0005743">
    <property type="term" value="C:mitochondrial inner membrane"/>
    <property type="evidence" value="ECO:0007669"/>
    <property type="project" value="UniProtKB-SubCell"/>
</dbReference>
<name>A0A267G047_9PLAT</name>
<evidence type="ECO:0000313" key="19">
    <source>
        <dbReference type="EMBL" id="PAA84186.1"/>
    </source>
</evidence>
<comment type="function">
    <text evidence="1">Accessory subunit of the mitochondrial membrane respiratory chain NADH dehydrogenase (Complex I), that is believed to be not involved in catalysis. Complex I functions in the transfer of electrons from NADH to the respiratory chain. The immediate electron acceptor for the enzyme is believed to be ubiquinone.</text>
</comment>
<dbReference type="STRING" id="282301.A0A267G047"/>
<dbReference type="AlphaFoldDB" id="A0A267G047"/>
<sequence>MPTLPGPPLPAYLRTSYLSHAQKVCRLYKAALYEVRAKHHERLDYRYHAVLLRQRFDENREVEDPIKAKALLESAYSELQAKKSYFPFRWPNDPGGVAFGRWQYYPDALLDLWHPLEKAQYPDYFARREQRKKEYIERWHQKYGQDARDTGEWTGPMG</sequence>
<evidence type="ECO:0000256" key="5">
    <source>
        <dbReference type="ARBA" id="ARBA00018684"/>
    </source>
</evidence>
<evidence type="ECO:0000313" key="20">
    <source>
        <dbReference type="Proteomes" id="UP000215902"/>
    </source>
</evidence>
<evidence type="ECO:0000256" key="8">
    <source>
        <dbReference type="ARBA" id="ARBA00022660"/>
    </source>
</evidence>
<evidence type="ECO:0000256" key="15">
    <source>
        <dbReference type="ARBA" id="ARBA00032528"/>
    </source>
</evidence>
<evidence type="ECO:0000256" key="13">
    <source>
        <dbReference type="ARBA" id="ARBA00023136"/>
    </source>
</evidence>
<keyword evidence="6" id="KW-0813">Transport</keyword>
<dbReference type="OrthoDB" id="13598at2759"/>
<comment type="similarity">
    <text evidence="3">Belongs to the complex I LYR family.</text>
</comment>
<dbReference type="EMBL" id="NIVC01000639">
    <property type="protein sequence ID" value="PAA79373.1"/>
    <property type="molecule type" value="Genomic_DNA"/>
</dbReference>
<dbReference type="PANTHER" id="PTHR12868:SF0">
    <property type="entry name" value="NADH DEHYDROGENASE [UBIQUINONE] 1 BETA SUBCOMPLEX SUBUNIT 9"/>
    <property type="match status" value="1"/>
</dbReference>
<evidence type="ECO:0000256" key="4">
    <source>
        <dbReference type="ARBA" id="ARBA00011790"/>
    </source>
</evidence>
<evidence type="ECO:0000256" key="7">
    <source>
        <dbReference type="ARBA" id="ARBA00022553"/>
    </source>
</evidence>